<dbReference type="SUPFAM" id="SSF82153">
    <property type="entry name" value="FAS1 domain"/>
    <property type="match status" value="2"/>
</dbReference>
<comment type="caution">
    <text evidence="3">The sequence shown here is derived from an EMBL/GenBank/DDBJ whole genome shotgun (WGS) entry which is preliminary data.</text>
</comment>
<sequence>MKKQVKLVTGLLIIFFSFTFISCDDDDDPKQPEITTITDFVKANEADYSLLLEALTKADGNLSTVLDGAGPFTVFAPNDAAFTSFLSSNGFSNIDAVPSDILSQILLNHVVSGAVKSTDLSTGYIKNLSTATPGSAAMSMYINTDGGVTINGSSVVTNADNILENGVVHLVDNVIGLPNVVTFATADPNFSILVAALTRADQPDFVSILSTSNGTSPAPFTVFAPTNDAFVSLLDELEVDGLDDIDGETLTATLQHHVVAEANVLSSALTDNMTINTLGGDITANVTGGATLTDANDRVSSIVAVDVQAANGVIHVIDKVILPLLK</sequence>
<accession>A0A3N4P381</accession>
<dbReference type="Gene3D" id="2.30.180.10">
    <property type="entry name" value="FAS1 domain"/>
    <property type="match status" value="2"/>
</dbReference>
<dbReference type="PROSITE" id="PS51257">
    <property type="entry name" value="PROKAR_LIPOPROTEIN"/>
    <property type="match status" value="1"/>
</dbReference>
<dbReference type="GO" id="GO:0005615">
    <property type="term" value="C:extracellular space"/>
    <property type="evidence" value="ECO:0007669"/>
    <property type="project" value="TreeGrafter"/>
</dbReference>
<gene>
    <name evidence="3" type="ORF">EGM88_00535</name>
</gene>
<dbReference type="InterPro" id="IPR000782">
    <property type="entry name" value="FAS1_domain"/>
</dbReference>
<protein>
    <submittedName>
        <fullName evidence="3">Fasciclin domain-containing protein</fullName>
    </submittedName>
</protein>
<name>A0A3N4P381_9FLAO</name>
<organism evidence="3 4">
    <name type="scientific">Aureibaculum marinum</name>
    <dbReference type="NCBI Taxonomy" id="2487930"/>
    <lineage>
        <taxon>Bacteria</taxon>
        <taxon>Pseudomonadati</taxon>
        <taxon>Bacteroidota</taxon>
        <taxon>Flavobacteriia</taxon>
        <taxon>Flavobacteriales</taxon>
        <taxon>Flavobacteriaceae</taxon>
        <taxon>Aureibaculum</taxon>
    </lineage>
</organism>
<dbReference type="InterPro" id="IPR036378">
    <property type="entry name" value="FAS1_dom_sf"/>
</dbReference>
<feature type="domain" description="FAS1" evidence="2">
    <location>
        <begin position="35"/>
        <end position="175"/>
    </location>
</feature>
<proteinExistence type="predicted"/>
<dbReference type="PANTHER" id="PTHR10900:SF77">
    <property type="entry name" value="FI19380P1"/>
    <property type="match status" value="1"/>
</dbReference>
<evidence type="ECO:0000313" key="3">
    <source>
        <dbReference type="EMBL" id="RPE00869.1"/>
    </source>
</evidence>
<feature type="domain" description="FAS1" evidence="2">
    <location>
        <begin position="177"/>
        <end position="321"/>
    </location>
</feature>
<dbReference type="Proteomes" id="UP000270856">
    <property type="component" value="Unassembled WGS sequence"/>
</dbReference>
<dbReference type="RefSeq" id="WP_123895927.1">
    <property type="nucleotide sequence ID" value="NZ_RPFJ01000001.1"/>
</dbReference>
<dbReference type="PROSITE" id="PS50213">
    <property type="entry name" value="FAS1"/>
    <property type="match status" value="2"/>
</dbReference>
<dbReference type="EMBL" id="RPFJ01000001">
    <property type="protein sequence ID" value="RPE00869.1"/>
    <property type="molecule type" value="Genomic_DNA"/>
</dbReference>
<dbReference type="Pfam" id="PF02469">
    <property type="entry name" value="Fasciclin"/>
    <property type="match status" value="2"/>
</dbReference>
<feature type="chain" id="PRO_5017996511" evidence="1">
    <location>
        <begin position="23"/>
        <end position="326"/>
    </location>
</feature>
<dbReference type="SMART" id="SM00554">
    <property type="entry name" value="FAS1"/>
    <property type="match status" value="2"/>
</dbReference>
<reference evidence="3 4" key="1">
    <citation type="submission" date="2018-11" db="EMBL/GenBank/DDBJ databases">
        <title>Aureibaculum marinum gen. nov., sp. nov., a member of the family Flavobacteriaceae isolated from the Bohai Sea.</title>
        <authorList>
            <person name="Ji X."/>
        </authorList>
    </citation>
    <scope>NUCLEOTIDE SEQUENCE [LARGE SCALE GENOMIC DNA]</scope>
    <source>
        <strain evidence="3 4">BH-SD17</strain>
    </source>
</reference>
<evidence type="ECO:0000256" key="1">
    <source>
        <dbReference type="SAM" id="SignalP"/>
    </source>
</evidence>
<evidence type="ECO:0000313" key="4">
    <source>
        <dbReference type="Proteomes" id="UP000270856"/>
    </source>
</evidence>
<evidence type="ECO:0000259" key="2">
    <source>
        <dbReference type="PROSITE" id="PS50213"/>
    </source>
</evidence>
<dbReference type="OrthoDB" id="9800666at2"/>
<keyword evidence="1" id="KW-0732">Signal</keyword>
<keyword evidence="4" id="KW-1185">Reference proteome</keyword>
<dbReference type="InterPro" id="IPR050904">
    <property type="entry name" value="Adhesion/Biosynth-related"/>
</dbReference>
<dbReference type="PANTHER" id="PTHR10900">
    <property type="entry name" value="PERIOSTIN-RELATED"/>
    <property type="match status" value="1"/>
</dbReference>
<feature type="signal peptide" evidence="1">
    <location>
        <begin position="1"/>
        <end position="22"/>
    </location>
</feature>
<dbReference type="AlphaFoldDB" id="A0A3N4P381"/>